<keyword evidence="10" id="KW-0130">Cell adhesion</keyword>
<dbReference type="GO" id="GO:0005925">
    <property type="term" value="C:focal adhesion"/>
    <property type="evidence" value="ECO:0007669"/>
    <property type="project" value="TreeGrafter"/>
</dbReference>
<evidence type="ECO:0000256" key="2">
    <source>
        <dbReference type="ARBA" id="ARBA00007449"/>
    </source>
</evidence>
<comment type="subcellular location">
    <subcellularLocation>
        <location evidence="10">Cell membrane</location>
        <topology evidence="10">Single-pass type I membrane protein</topology>
    </subcellularLocation>
    <subcellularLocation>
        <location evidence="1">Membrane</location>
        <topology evidence="1">Single-pass type I membrane protein</topology>
    </subcellularLocation>
</comment>
<name>A0A226F3H5_FOLCA</name>
<dbReference type="GO" id="GO:0016477">
    <property type="term" value="P:cell migration"/>
    <property type="evidence" value="ECO:0007669"/>
    <property type="project" value="TreeGrafter"/>
</dbReference>
<evidence type="ECO:0000256" key="7">
    <source>
        <dbReference type="ARBA" id="ARBA00023136"/>
    </source>
</evidence>
<evidence type="ECO:0000256" key="12">
    <source>
        <dbReference type="SAM" id="SignalP"/>
    </source>
</evidence>
<dbReference type="OrthoDB" id="410592at2759"/>
<dbReference type="InterPro" id="IPR036465">
    <property type="entry name" value="vWFA_dom_sf"/>
</dbReference>
<sequence length="882" mass="97401">MVLPNTKTFLFLSTCCWFAIASPVPTQEDGEIVISNRDEFLHFFETEIHWEIKESGPAGGLPLEPGSQYWYLTRYQGQEEDDGAISSEKKEYSFKFYIKKHICNLTKLEMSIKYCNFDTESSIWPVPRHNHNPDYHSLKTHNFLRWDYEQITLDDSHGTIELGGYLHMDSTLFIEEIILWHNGNYECLRTTTTDQIEISTTEYYPTTDPRNDSSTPDQVFTEVTTEDATSTELTTEDAKSTEVTTEDATSTEATTEDATSTEVTTEDATSTEVTTEDATSTEVTTEDATSTEVTTEDAKSTEVTTEDATSTEATTEDATSTEVTTEDATSTEVTTEDATSTEVTTEDATSIEVTTEDATSTEVTTEDATSTEITTEDATSEATTEDATSTEVTTEDATSTEVITEDATSTEVITEDATSTEVTTEDATATEVATEDAISTEVTTEDATSSDVTPKDATSTEVTTINDISTEPSTEETTIDDNPCHYYSNSVSTCLGSGCSYCAGDFYDSSKCDTYENLVVNGCSGICGVPPVNVIIDPNQPQNPIQNLTLCPNENKTFTVTFKLESHPVDIYVLLDLSRSMDDDRDNLMQLSSQLISAVQNMSNDFTLGYGGHVDKPWFNFGSRLAGDYSFKNHLSLTKSVEEFRSAVSVNPVLDGADLPESQLDAMFQIAECTSEIGWRFNSRHILLLLTDDAYHKAGDGRRFGLSVFNRRCALSPAGLYTGEVTYDYPSEQDIINVFNDKKITPIFGITELSTRHYENLQRNIPNSAIGVLNTDSSNVVELLVNEYKKIEQKTILERDGVDDGSLNIRYFSSCNGDTVEETKVCDSLAADGSVTFTISINLKDCPVARNPDDEKLVRIQPKGLSTAFQVAFKTICKEDWE</sequence>
<dbReference type="SUPFAM" id="SSF69179">
    <property type="entry name" value="Integrin domains"/>
    <property type="match status" value="1"/>
</dbReference>
<keyword evidence="9" id="KW-0325">Glycoprotein</keyword>
<reference evidence="14 15" key="1">
    <citation type="submission" date="2015-12" db="EMBL/GenBank/DDBJ databases">
        <title>The genome of Folsomia candida.</title>
        <authorList>
            <person name="Faddeeva A."/>
            <person name="Derks M.F."/>
            <person name="Anvar Y."/>
            <person name="Smit S."/>
            <person name="Van Straalen N."/>
            <person name="Roelofs D."/>
        </authorList>
    </citation>
    <scope>NUCLEOTIDE SEQUENCE [LARGE SCALE GENOMIC DNA]</scope>
    <source>
        <strain evidence="14 15">VU population</strain>
        <tissue evidence="14">Whole body</tissue>
    </source>
</reference>
<dbReference type="SMART" id="SM00187">
    <property type="entry name" value="INB"/>
    <property type="match status" value="1"/>
</dbReference>
<dbReference type="GO" id="GO:0007157">
    <property type="term" value="P:heterophilic cell-cell adhesion via plasma membrane cell adhesion molecules"/>
    <property type="evidence" value="ECO:0007669"/>
    <property type="project" value="UniProtKB-ARBA"/>
</dbReference>
<dbReference type="GO" id="GO:0005178">
    <property type="term" value="F:integrin binding"/>
    <property type="evidence" value="ECO:0007669"/>
    <property type="project" value="TreeGrafter"/>
</dbReference>
<dbReference type="GO" id="GO:0033627">
    <property type="term" value="P:cell adhesion mediated by integrin"/>
    <property type="evidence" value="ECO:0007669"/>
    <property type="project" value="TreeGrafter"/>
</dbReference>
<dbReference type="InterPro" id="IPR002369">
    <property type="entry name" value="Integrin_bsu_VWA"/>
</dbReference>
<dbReference type="AlphaFoldDB" id="A0A226F3H5"/>
<evidence type="ECO:0000259" key="13">
    <source>
        <dbReference type="SMART" id="SM00187"/>
    </source>
</evidence>
<dbReference type="SUPFAM" id="SSF53300">
    <property type="entry name" value="vWA-like"/>
    <property type="match status" value="1"/>
</dbReference>
<evidence type="ECO:0000313" key="15">
    <source>
        <dbReference type="Proteomes" id="UP000198287"/>
    </source>
</evidence>
<feature type="chain" id="PRO_5012285266" description="Integrin beta" evidence="12">
    <location>
        <begin position="22"/>
        <end position="882"/>
    </location>
</feature>
<keyword evidence="15" id="KW-1185">Reference proteome</keyword>
<dbReference type="GO" id="GO:0009986">
    <property type="term" value="C:cell surface"/>
    <property type="evidence" value="ECO:0007669"/>
    <property type="project" value="TreeGrafter"/>
</dbReference>
<feature type="signal peptide" evidence="12">
    <location>
        <begin position="1"/>
        <end position="21"/>
    </location>
</feature>
<dbReference type="InterPro" id="IPR015812">
    <property type="entry name" value="Integrin_bsu"/>
</dbReference>
<keyword evidence="5" id="KW-1133">Transmembrane helix</keyword>
<evidence type="ECO:0000256" key="5">
    <source>
        <dbReference type="ARBA" id="ARBA00022989"/>
    </source>
</evidence>
<dbReference type="GO" id="GO:0007229">
    <property type="term" value="P:integrin-mediated signaling pathway"/>
    <property type="evidence" value="ECO:0007669"/>
    <property type="project" value="UniProtKB-KW"/>
</dbReference>
<keyword evidence="3 10" id="KW-0812">Transmembrane</keyword>
<dbReference type="STRING" id="158441.A0A226F3H5"/>
<comment type="similarity">
    <text evidence="2 10">Belongs to the integrin beta chain family.</text>
</comment>
<comment type="caution">
    <text evidence="14">The sequence shown here is derived from an EMBL/GenBank/DDBJ whole genome shotgun (WGS) entry which is preliminary data.</text>
</comment>
<keyword evidence="4" id="KW-0677">Repeat</keyword>
<evidence type="ECO:0000256" key="1">
    <source>
        <dbReference type="ARBA" id="ARBA00004479"/>
    </source>
</evidence>
<dbReference type="Pfam" id="PF00362">
    <property type="entry name" value="Integrin_beta"/>
    <property type="match status" value="1"/>
</dbReference>
<protein>
    <recommendedName>
        <fullName evidence="10">Integrin beta</fullName>
    </recommendedName>
</protein>
<dbReference type="Proteomes" id="UP000198287">
    <property type="component" value="Unassembled WGS sequence"/>
</dbReference>
<dbReference type="Gene3D" id="2.60.40.1510">
    <property type="entry name" value="ntegrin, alpha v. Chain A, domain 3"/>
    <property type="match status" value="1"/>
</dbReference>
<dbReference type="InterPro" id="IPR032695">
    <property type="entry name" value="Integrin_dom_sf"/>
</dbReference>
<keyword evidence="6 10" id="KW-0401">Integrin</keyword>
<dbReference type="PANTHER" id="PTHR10082">
    <property type="entry name" value="INTEGRIN BETA SUBUNIT"/>
    <property type="match status" value="1"/>
</dbReference>
<proteinExistence type="inferred from homology"/>
<dbReference type="EMBL" id="LNIX01000001">
    <property type="protein sequence ID" value="OXA63910.1"/>
    <property type="molecule type" value="Genomic_DNA"/>
</dbReference>
<evidence type="ECO:0000256" key="6">
    <source>
        <dbReference type="ARBA" id="ARBA00023037"/>
    </source>
</evidence>
<feature type="domain" description="Integrin beta subunit VWA" evidence="13">
    <location>
        <begin position="490"/>
        <end position="879"/>
    </location>
</feature>
<feature type="compositionally biased region" description="Low complexity" evidence="11">
    <location>
        <begin position="241"/>
        <end position="293"/>
    </location>
</feature>
<dbReference type="PRINTS" id="PR01186">
    <property type="entry name" value="INTEGRINB"/>
</dbReference>
<accession>A0A226F3H5</accession>
<evidence type="ECO:0000256" key="8">
    <source>
        <dbReference type="ARBA" id="ARBA00023157"/>
    </source>
</evidence>
<dbReference type="Gene3D" id="3.40.50.410">
    <property type="entry name" value="von Willebrand factor, type A domain"/>
    <property type="match status" value="1"/>
</dbReference>
<keyword evidence="7" id="KW-0472">Membrane</keyword>
<feature type="compositionally biased region" description="Low complexity" evidence="11">
    <location>
        <begin position="380"/>
        <end position="400"/>
    </location>
</feature>
<feature type="compositionally biased region" description="Low complexity" evidence="11">
    <location>
        <begin position="301"/>
        <end position="373"/>
    </location>
</feature>
<dbReference type="PANTHER" id="PTHR10082:SF3">
    <property type="entry name" value="INTEGRIN BETA-LIKE PROTEIN 1"/>
    <property type="match status" value="1"/>
</dbReference>
<evidence type="ECO:0000256" key="10">
    <source>
        <dbReference type="RuleBase" id="RU000633"/>
    </source>
</evidence>
<evidence type="ECO:0000256" key="9">
    <source>
        <dbReference type="ARBA" id="ARBA00023180"/>
    </source>
</evidence>
<evidence type="ECO:0000256" key="11">
    <source>
        <dbReference type="SAM" id="MobiDB-lite"/>
    </source>
</evidence>
<evidence type="ECO:0000313" key="14">
    <source>
        <dbReference type="EMBL" id="OXA63910.1"/>
    </source>
</evidence>
<feature type="compositionally biased region" description="Polar residues" evidence="11">
    <location>
        <begin position="212"/>
        <end position="223"/>
    </location>
</feature>
<evidence type="ECO:0000256" key="4">
    <source>
        <dbReference type="ARBA" id="ARBA00022737"/>
    </source>
</evidence>
<feature type="region of interest" description="Disordered" evidence="11">
    <location>
        <begin position="201"/>
        <end position="400"/>
    </location>
</feature>
<dbReference type="GO" id="GO:0008305">
    <property type="term" value="C:integrin complex"/>
    <property type="evidence" value="ECO:0007669"/>
    <property type="project" value="TreeGrafter"/>
</dbReference>
<organism evidence="14 15">
    <name type="scientific">Folsomia candida</name>
    <name type="common">Springtail</name>
    <dbReference type="NCBI Taxonomy" id="158441"/>
    <lineage>
        <taxon>Eukaryota</taxon>
        <taxon>Metazoa</taxon>
        <taxon>Ecdysozoa</taxon>
        <taxon>Arthropoda</taxon>
        <taxon>Hexapoda</taxon>
        <taxon>Collembola</taxon>
        <taxon>Entomobryomorpha</taxon>
        <taxon>Isotomoidea</taxon>
        <taxon>Isotomidae</taxon>
        <taxon>Proisotominae</taxon>
        <taxon>Folsomia</taxon>
    </lineage>
</organism>
<dbReference type="GO" id="GO:0007160">
    <property type="term" value="P:cell-matrix adhesion"/>
    <property type="evidence" value="ECO:0007669"/>
    <property type="project" value="TreeGrafter"/>
</dbReference>
<keyword evidence="12" id="KW-0732">Signal</keyword>
<evidence type="ECO:0000256" key="3">
    <source>
        <dbReference type="ARBA" id="ARBA00022692"/>
    </source>
</evidence>
<gene>
    <name evidence="14" type="ORF">Fcan01_03321</name>
</gene>
<keyword evidence="8" id="KW-1015">Disulfide bond</keyword>